<proteinExistence type="predicted"/>
<keyword evidence="8" id="KW-1185">Reference proteome</keyword>
<dbReference type="Proteomes" id="UP000051494">
    <property type="component" value="Unassembled WGS sequence"/>
</dbReference>
<evidence type="ECO:0000313" key="6">
    <source>
        <dbReference type="EMBL" id="KRG18125.1"/>
    </source>
</evidence>
<keyword evidence="1" id="KW-1003">Cell membrane</keyword>
<dbReference type="GO" id="GO:0017089">
    <property type="term" value="F:glycolipid transfer activity"/>
    <property type="evidence" value="ECO:0007669"/>
    <property type="project" value="TreeGrafter"/>
</dbReference>
<protein>
    <submittedName>
        <fullName evidence="7">LPS export ABC transporter periplasmic protein LptC</fullName>
    </submittedName>
    <submittedName>
        <fullName evidence="6">Lipopolysaccharide-assembly, LptC-like protein</fullName>
    </submittedName>
</protein>
<keyword evidence="3" id="KW-0812">Transmembrane</keyword>
<keyword evidence="5" id="KW-0472">Membrane</keyword>
<comment type="caution">
    <text evidence="6">The sequence shown here is derived from an EMBL/GenBank/DDBJ whole genome shotgun (WGS) entry which is preliminary data.</text>
</comment>
<dbReference type="GO" id="GO:0005886">
    <property type="term" value="C:plasma membrane"/>
    <property type="evidence" value="ECO:0007669"/>
    <property type="project" value="InterPro"/>
</dbReference>
<dbReference type="Pfam" id="PF06835">
    <property type="entry name" value="LptC"/>
    <property type="match status" value="1"/>
</dbReference>
<dbReference type="PANTHER" id="PTHR37481">
    <property type="entry name" value="LIPOPOLYSACCHARIDE EXPORT SYSTEM PROTEIN LPTC"/>
    <property type="match status" value="1"/>
</dbReference>
<dbReference type="GO" id="GO:0030288">
    <property type="term" value="C:outer membrane-bounded periplasmic space"/>
    <property type="evidence" value="ECO:0007669"/>
    <property type="project" value="TreeGrafter"/>
</dbReference>
<dbReference type="STRING" id="437022.CC99x_01837"/>
<dbReference type="InterPro" id="IPR052363">
    <property type="entry name" value="LPS_export_LptC"/>
</dbReference>
<dbReference type="InterPro" id="IPR026265">
    <property type="entry name" value="LptC"/>
</dbReference>
<evidence type="ECO:0000256" key="1">
    <source>
        <dbReference type="ARBA" id="ARBA00022475"/>
    </source>
</evidence>
<dbReference type="Gene3D" id="2.60.450.10">
    <property type="entry name" value="Lipopolysaccharide (LPS) transport protein A like domain"/>
    <property type="match status" value="1"/>
</dbReference>
<dbReference type="OrthoDB" id="6194582at2"/>
<dbReference type="NCBIfam" id="TIGR04409">
    <property type="entry name" value="LptC_YrbK"/>
    <property type="match status" value="1"/>
</dbReference>
<reference evidence="6" key="1">
    <citation type="submission" date="2015-09" db="EMBL/GenBank/DDBJ databases">
        <title>Draft Genome Sequences of Two Novel Amoeba-resistant Intranuclear Bacteria, Candidatus Berkiella cookevillensis and Candidatus Berkiella aquae.</title>
        <authorList>
            <person name="Mehari Y.T."/>
            <person name="Arivett B.A."/>
            <person name="Farone A.L."/>
            <person name="Gunderson J.H."/>
            <person name="Farone M.B."/>
        </authorList>
    </citation>
    <scope>NUCLEOTIDE SEQUENCE [LARGE SCALE GENOMIC DNA]</scope>
    <source>
        <strain evidence="6">CC99</strain>
    </source>
</reference>
<dbReference type="InterPro" id="IPR010664">
    <property type="entry name" value="LipoPS_assembly_LptC-rel"/>
</dbReference>
<dbReference type="RefSeq" id="WP_057624950.1">
    <property type="nucleotide sequence ID" value="NZ_LKHV02000001.1"/>
</dbReference>
<dbReference type="PANTHER" id="PTHR37481:SF1">
    <property type="entry name" value="LIPOPOLYSACCHARIDE EXPORT SYSTEM PROTEIN LPTC"/>
    <property type="match status" value="1"/>
</dbReference>
<dbReference type="EMBL" id="LKHV02000001">
    <property type="protein sequence ID" value="MCS5709234.1"/>
    <property type="molecule type" value="Genomic_DNA"/>
</dbReference>
<evidence type="ECO:0000313" key="8">
    <source>
        <dbReference type="Proteomes" id="UP000051494"/>
    </source>
</evidence>
<dbReference type="GO" id="GO:0015221">
    <property type="term" value="F:lipopolysaccharide transmembrane transporter activity"/>
    <property type="evidence" value="ECO:0007669"/>
    <property type="project" value="InterPro"/>
</dbReference>
<accession>A0A0Q9YBW6</accession>
<reference evidence="7" key="2">
    <citation type="journal article" date="2016" name="Genome Announc.">
        <title>Draft Genome Sequences of Two Novel Amoeba-Resistant Intranuclear Bacteria, 'Candidatus Berkiella cookevillensis' and 'Candidatus Berkiella aquae'.</title>
        <authorList>
            <person name="Mehari Y.T."/>
            <person name="Arivett B.A."/>
            <person name="Farone A.L."/>
            <person name="Gunderson J.H."/>
            <person name="Farone M.B."/>
        </authorList>
    </citation>
    <scope>NUCLEOTIDE SEQUENCE</scope>
    <source>
        <strain evidence="7">CC99</strain>
    </source>
</reference>
<dbReference type="EMBL" id="LKHV01000009">
    <property type="protein sequence ID" value="KRG18125.1"/>
    <property type="molecule type" value="Genomic_DNA"/>
</dbReference>
<keyword evidence="2" id="KW-0997">Cell inner membrane</keyword>
<dbReference type="AlphaFoldDB" id="A0A0Q9YBW6"/>
<sequence>MQQLTLSVLFALILSLGITAFWLQYQVLSEPSQTESSPSVLSESMHTVTAFRFDASGNKVQTIKMESWFQYTKDPNIFMEFPIVEVQNPDGTDWYLTANKGLGKETKVKGQFDVISLIDSVDVRQRKNGILQLALQTQQLDYQPKTKDVATNLPVQIKNENLNLNATGMKANITDKQITFLGRVNSRYVP</sequence>
<reference evidence="7" key="3">
    <citation type="submission" date="2021-06" db="EMBL/GenBank/DDBJ databases">
        <title>Genomic Description and Analysis of Intracellular Bacteria, Candidatus Berkiella cookevillensis and Candidatus Berkiella aquae.</title>
        <authorList>
            <person name="Kidane D.T."/>
            <person name="Mehari Y.T."/>
            <person name="Rice F.C."/>
            <person name="Arivett B.A."/>
            <person name="Farone A.L."/>
            <person name="Berk S.G."/>
            <person name="Farone M.B."/>
        </authorList>
    </citation>
    <scope>NUCLEOTIDE SEQUENCE</scope>
    <source>
        <strain evidence="7">CC99</strain>
    </source>
</reference>
<evidence type="ECO:0000256" key="4">
    <source>
        <dbReference type="ARBA" id="ARBA00022989"/>
    </source>
</evidence>
<name>A0A0Q9YBW6_9GAMM</name>
<gene>
    <name evidence="7" type="primary">lptC</name>
    <name evidence="7" type="ORF">CC99x_009985</name>
    <name evidence="6" type="ORF">CC99x_01837</name>
</gene>
<organism evidence="6">
    <name type="scientific">Candidatus Berkiella cookevillensis</name>
    <dbReference type="NCBI Taxonomy" id="437022"/>
    <lineage>
        <taxon>Bacteria</taxon>
        <taxon>Pseudomonadati</taxon>
        <taxon>Pseudomonadota</taxon>
        <taxon>Gammaproteobacteria</taxon>
        <taxon>Candidatus Berkiellales</taxon>
        <taxon>Candidatus Berkiellaceae</taxon>
        <taxon>Candidatus Berkiella</taxon>
    </lineage>
</organism>
<evidence type="ECO:0000256" key="5">
    <source>
        <dbReference type="ARBA" id="ARBA00023136"/>
    </source>
</evidence>
<evidence type="ECO:0000313" key="7">
    <source>
        <dbReference type="EMBL" id="MCS5709234.1"/>
    </source>
</evidence>
<evidence type="ECO:0000256" key="2">
    <source>
        <dbReference type="ARBA" id="ARBA00022519"/>
    </source>
</evidence>
<evidence type="ECO:0000256" key="3">
    <source>
        <dbReference type="ARBA" id="ARBA00022692"/>
    </source>
</evidence>
<keyword evidence="4" id="KW-1133">Transmembrane helix</keyword>